<gene>
    <name evidence="1" type="ORF">QFC19_000644</name>
</gene>
<comment type="caution">
    <text evidence="1">The sequence shown here is derived from an EMBL/GenBank/DDBJ whole genome shotgun (WGS) entry which is preliminary data.</text>
</comment>
<protein>
    <submittedName>
        <fullName evidence="1">Uncharacterized protein</fullName>
    </submittedName>
</protein>
<accession>A0ACC2WN31</accession>
<dbReference type="Proteomes" id="UP001241377">
    <property type="component" value="Unassembled WGS sequence"/>
</dbReference>
<organism evidence="1 2">
    <name type="scientific">Naganishia cerealis</name>
    <dbReference type="NCBI Taxonomy" id="610337"/>
    <lineage>
        <taxon>Eukaryota</taxon>
        <taxon>Fungi</taxon>
        <taxon>Dikarya</taxon>
        <taxon>Basidiomycota</taxon>
        <taxon>Agaricomycotina</taxon>
        <taxon>Tremellomycetes</taxon>
        <taxon>Filobasidiales</taxon>
        <taxon>Filobasidiaceae</taxon>
        <taxon>Naganishia</taxon>
    </lineage>
</organism>
<sequence length="566" mass="60480">MSVIRIDSLARERKEPTLGCPTTALQDKRSLRSAKAAAGELTRKKLLWVTFPGLAGPSEGLAHGQSQIQALPLDMPLSGALDDDFGRVQHGTLGAFSDVRLGFRGVPPYGGGGAGETVGAGKGDNSLHCVWYGVSTKAIAAHLASLSEETFTRLKTSHGVSGFPLTFPTVRSEINFLAVLSLLNTLSGYRAPLHAATGQGAYQNVVKLLFGLYISVSGDAADAEEGGLLSARGLAKLDAQTVEGIWGISTFEEKPHPDLPGVTVGVRGGVMYEVVGMVVEACNQTGEILVKEGWKSLGEFVERVLQDAEQVEGELERADYMVEKVRQKAPGQSTDLPTPSVQIVTLIPGFRDMSTVLNPAQPVYIFKKAFFLLFALQQRLTLRSLSNPNEKIPRLPDASVLPMFVDNVLPTMCVHLGYLDMSACSFPALREWGAAASTPQNNSDDGNGGGGEKEKQGVREGPSLTREEAYVVRAAALDAGRIAVQRAHELALAGEEGLAWLGEMTEADLGKCTRLACFVLCYGTMAFASPVMHSSAALIVWFSLLLLLPPRIPLVYRALQMATCGV</sequence>
<dbReference type="EMBL" id="JASBWR010000004">
    <property type="protein sequence ID" value="KAJ9112624.1"/>
    <property type="molecule type" value="Genomic_DNA"/>
</dbReference>
<reference evidence="1" key="1">
    <citation type="submission" date="2023-04" db="EMBL/GenBank/DDBJ databases">
        <title>Draft Genome sequencing of Naganishia species isolated from polar environments using Oxford Nanopore Technology.</title>
        <authorList>
            <person name="Leo P."/>
            <person name="Venkateswaran K."/>
        </authorList>
    </citation>
    <scope>NUCLEOTIDE SEQUENCE</scope>
    <source>
        <strain evidence="1">MNA-CCFEE 5261</strain>
    </source>
</reference>
<keyword evidence="2" id="KW-1185">Reference proteome</keyword>
<evidence type="ECO:0000313" key="1">
    <source>
        <dbReference type="EMBL" id="KAJ9112624.1"/>
    </source>
</evidence>
<proteinExistence type="predicted"/>
<evidence type="ECO:0000313" key="2">
    <source>
        <dbReference type="Proteomes" id="UP001241377"/>
    </source>
</evidence>
<name>A0ACC2WN31_9TREE</name>